<dbReference type="RefSeq" id="WP_345266870.1">
    <property type="nucleotide sequence ID" value="NZ_BAABIM010000003.1"/>
</dbReference>
<sequence>MSHEHGQDSPDSPENPWAGQGAVMLDIGGDVGALVVEMPLESVGREVEVLAHGRVADVHHHDHAHDHAHGHDHDHGHEHPPHVAVVRRPVAAGEPVPSLVFDSLTAGRYDLVEKGTRDVVLTAAVRGGEVSWLTWPSGG</sequence>
<proteinExistence type="predicted"/>
<feature type="region of interest" description="Disordered" evidence="1">
    <location>
        <begin position="1"/>
        <end position="22"/>
    </location>
</feature>
<gene>
    <name evidence="2" type="ORF">GCM10023226_27840</name>
</gene>
<comment type="caution">
    <text evidence="2">The sequence shown here is derived from an EMBL/GenBank/DDBJ whole genome shotgun (WGS) entry which is preliminary data.</text>
</comment>
<feature type="region of interest" description="Disordered" evidence="1">
    <location>
        <begin position="60"/>
        <end position="80"/>
    </location>
</feature>
<reference evidence="3" key="1">
    <citation type="journal article" date="2019" name="Int. J. Syst. Evol. Microbiol.">
        <title>The Global Catalogue of Microorganisms (GCM) 10K type strain sequencing project: providing services to taxonomists for standard genome sequencing and annotation.</title>
        <authorList>
            <consortium name="The Broad Institute Genomics Platform"/>
            <consortium name="The Broad Institute Genome Sequencing Center for Infectious Disease"/>
            <person name="Wu L."/>
            <person name="Ma J."/>
        </authorList>
    </citation>
    <scope>NUCLEOTIDE SEQUENCE [LARGE SCALE GENOMIC DNA]</scope>
    <source>
        <strain evidence="3">JCM 18127</strain>
    </source>
</reference>
<name>A0ABP8WG53_9ACTN</name>
<organism evidence="2 3">
    <name type="scientific">Nocardioides nanhaiensis</name>
    <dbReference type="NCBI Taxonomy" id="1476871"/>
    <lineage>
        <taxon>Bacteria</taxon>
        <taxon>Bacillati</taxon>
        <taxon>Actinomycetota</taxon>
        <taxon>Actinomycetes</taxon>
        <taxon>Propionibacteriales</taxon>
        <taxon>Nocardioidaceae</taxon>
        <taxon>Nocardioides</taxon>
    </lineage>
</organism>
<keyword evidence="3" id="KW-1185">Reference proteome</keyword>
<evidence type="ECO:0000313" key="2">
    <source>
        <dbReference type="EMBL" id="GAA4688465.1"/>
    </source>
</evidence>
<evidence type="ECO:0000313" key="3">
    <source>
        <dbReference type="Proteomes" id="UP001500621"/>
    </source>
</evidence>
<protein>
    <submittedName>
        <fullName evidence="2">Uncharacterized protein</fullName>
    </submittedName>
</protein>
<evidence type="ECO:0000256" key="1">
    <source>
        <dbReference type="SAM" id="MobiDB-lite"/>
    </source>
</evidence>
<accession>A0ABP8WG53</accession>
<dbReference type="Proteomes" id="UP001500621">
    <property type="component" value="Unassembled WGS sequence"/>
</dbReference>
<dbReference type="EMBL" id="BAABIM010000003">
    <property type="protein sequence ID" value="GAA4688465.1"/>
    <property type="molecule type" value="Genomic_DNA"/>
</dbReference>